<keyword evidence="1" id="KW-0732">Signal</keyword>
<dbReference type="AlphaFoldDB" id="A0A8H4KMD0"/>
<evidence type="ECO:0000313" key="3">
    <source>
        <dbReference type="Proteomes" id="UP000605986"/>
    </source>
</evidence>
<evidence type="ECO:0000313" key="2">
    <source>
        <dbReference type="EMBL" id="KAF4453910.1"/>
    </source>
</evidence>
<dbReference type="EMBL" id="JAADJG010000139">
    <property type="protein sequence ID" value="KAF4453910.1"/>
    <property type="molecule type" value="Genomic_DNA"/>
</dbReference>
<accession>A0A8H4KMD0</accession>
<dbReference type="OrthoDB" id="5099141at2759"/>
<feature type="signal peptide" evidence="1">
    <location>
        <begin position="1"/>
        <end position="16"/>
    </location>
</feature>
<keyword evidence="3" id="KW-1185">Reference proteome</keyword>
<protein>
    <submittedName>
        <fullName evidence="2">Uncharacterized protein</fullName>
    </submittedName>
</protein>
<dbReference type="Proteomes" id="UP000605986">
    <property type="component" value="Unassembled WGS sequence"/>
</dbReference>
<name>A0A8H4KMD0_9HYPO</name>
<proteinExistence type="predicted"/>
<reference evidence="2" key="1">
    <citation type="submission" date="2020-01" db="EMBL/GenBank/DDBJ databases">
        <title>Identification and distribution of gene clusters putatively required for synthesis of sphingolipid metabolism inhibitors in phylogenetically diverse species of the filamentous fungus Fusarium.</title>
        <authorList>
            <person name="Kim H.-S."/>
            <person name="Busman M."/>
            <person name="Brown D.W."/>
            <person name="Divon H."/>
            <person name="Uhlig S."/>
            <person name="Proctor R.H."/>
        </authorList>
    </citation>
    <scope>NUCLEOTIDE SEQUENCE</scope>
    <source>
        <strain evidence="2">NRRL 53441</strain>
    </source>
</reference>
<feature type="chain" id="PRO_5034228915" evidence="1">
    <location>
        <begin position="17"/>
        <end position="459"/>
    </location>
</feature>
<comment type="caution">
    <text evidence="2">The sequence shown here is derived from an EMBL/GenBank/DDBJ whole genome shotgun (WGS) entry which is preliminary data.</text>
</comment>
<evidence type="ECO:0000256" key="1">
    <source>
        <dbReference type="SAM" id="SignalP"/>
    </source>
</evidence>
<sequence>MKSTTALLALAAVADASPLASRISKRHDVMDSKETYCKGWDLRTAEGVDKLWDESDAGVDLELFINSHPASQTDHQKNWMQNIEKVISGGGDGRSGSSGCGIIGSTCNPMGGISCQDQFDKYGKTFIGKSSYWSFQAVKGMHSKFNELHRMLTTETIVSGLKIDQMIKDFEGSESEPGNVKGWFAAAATMGNALGGLIPGGSAASAGLGLVGGLMSGLALEDKKDNGAATISASLADMFKAASVKLEDTVRIATGGGKNDDEYNSLPAPKWDTYQTKIAKFFNGGWFLLDDDVETVRVTLGSITNNIQKKVANDVMKAGKLHLVADKFSGASESREKCGFKTGRQWLPLRDGEEYCFYIMRHDQHGNGGWAEVGDDIYKKMADFGLGDREPYYKALIDCALNKGDNDDVDTSNLVQGEIPRCFFNMPAVFVEPKGGKACGSPFDSHNCVSAKKSSPLKD</sequence>
<organism evidence="2 3">
    <name type="scientific">Fusarium austroafricanum</name>
    <dbReference type="NCBI Taxonomy" id="2364996"/>
    <lineage>
        <taxon>Eukaryota</taxon>
        <taxon>Fungi</taxon>
        <taxon>Dikarya</taxon>
        <taxon>Ascomycota</taxon>
        <taxon>Pezizomycotina</taxon>
        <taxon>Sordariomycetes</taxon>
        <taxon>Hypocreomycetidae</taxon>
        <taxon>Hypocreales</taxon>
        <taxon>Nectriaceae</taxon>
        <taxon>Fusarium</taxon>
        <taxon>Fusarium concolor species complex</taxon>
    </lineage>
</organism>
<gene>
    <name evidence="2" type="ORF">F53441_3435</name>
</gene>